<dbReference type="Gene3D" id="1.25.40.10">
    <property type="entry name" value="Tetratricopeptide repeat domain"/>
    <property type="match status" value="1"/>
</dbReference>
<dbReference type="InterPro" id="IPR011990">
    <property type="entry name" value="TPR-like_helical_dom_sf"/>
</dbReference>
<dbReference type="SMART" id="SM01043">
    <property type="entry name" value="BTAD"/>
    <property type="match status" value="1"/>
</dbReference>
<dbReference type="SUPFAM" id="SSF46894">
    <property type="entry name" value="C-terminal effector domain of the bipartite response regulators"/>
    <property type="match status" value="1"/>
</dbReference>
<dbReference type="SUPFAM" id="SSF52172">
    <property type="entry name" value="CheY-like"/>
    <property type="match status" value="1"/>
</dbReference>
<keyword evidence="8" id="KW-1185">Reference proteome</keyword>
<dbReference type="Gene3D" id="1.10.10.10">
    <property type="entry name" value="Winged helix-like DNA-binding domain superfamily/Winged helix DNA-binding domain"/>
    <property type="match status" value="1"/>
</dbReference>
<dbReference type="InterPro" id="IPR001789">
    <property type="entry name" value="Sig_transdc_resp-reg_receiver"/>
</dbReference>
<evidence type="ECO:0000256" key="4">
    <source>
        <dbReference type="ARBA" id="ARBA00023163"/>
    </source>
</evidence>
<evidence type="ECO:0000256" key="1">
    <source>
        <dbReference type="ARBA" id="ARBA00023012"/>
    </source>
</evidence>
<dbReference type="InterPro" id="IPR051677">
    <property type="entry name" value="AfsR-DnrI-RedD_regulator"/>
</dbReference>
<keyword evidence="3" id="KW-0238">DNA-binding</keyword>
<keyword evidence="2" id="KW-0805">Transcription regulation</keyword>
<dbReference type="InterPro" id="IPR011006">
    <property type="entry name" value="CheY-like_superfamily"/>
</dbReference>
<feature type="modified residue" description="4-aspartylphosphate" evidence="5">
    <location>
        <position position="53"/>
    </location>
</feature>
<name>A0ABX7FJH8_BRECH</name>
<dbReference type="EMBL" id="CP069127">
    <property type="protein sequence ID" value="QRG66287.1"/>
    <property type="molecule type" value="Genomic_DNA"/>
</dbReference>
<dbReference type="InterPro" id="IPR016032">
    <property type="entry name" value="Sig_transdc_resp-reg_C-effctor"/>
</dbReference>
<dbReference type="RefSeq" id="WP_203353353.1">
    <property type="nucleotide sequence ID" value="NZ_CP069127.1"/>
</dbReference>
<dbReference type="Gene3D" id="3.40.50.2300">
    <property type="match status" value="1"/>
</dbReference>
<evidence type="ECO:0000313" key="7">
    <source>
        <dbReference type="EMBL" id="QRG66287.1"/>
    </source>
</evidence>
<gene>
    <name evidence="7" type="ORF">JNE38_22485</name>
</gene>
<dbReference type="InterPro" id="IPR005158">
    <property type="entry name" value="BTAD"/>
</dbReference>
<dbReference type="PANTHER" id="PTHR35807">
    <property type="entry name" value="TRANSCRIPTIONAL REGULATOR REDD-RELATED"/>
    <property type="match status" value="1"/>
</dbReference>
<keyword evidence="1" id="KW-0902">Two-component regulatory system</keyword>
<organism evidence="7 8">
    <name type="scientific">Brevibacillus choshinensis</name>
    <dbReference type="NCBI Taxonomy" id="54911"/>
    <lineage>
        <taxon>Bacteria</taxon>
        <taxon>Bacillati</taxon>
        <taxon>Bacillota</taxon>
        <taxon>Bacilli</taxon>
        <taxon>Bacillales</taxon>
        <taxon>Paenibacillaceae</taxon>
        <taxon>Brevibacillus</taxon>
    </lineage>
</organism>
<proteinExistence type="predicted"/>
<dbReference type="PANTHER" id="PTHR35807:SF2">
    <property type="entry name" value="TRANSCRIPTIONAL ACTIVATOR DOMAIN"/>
    <property type="match status" value="1"/>
</dbReference>
<dbReference type="PROSITE" id="PS50110">
    <property type="entry name" value="RESPONSE_REGULATORY"/>
    <property type="match status" value="1"/>
</dbReference>
<protein>
    <submittedName>
        <fullName evidence="7">Response regulator</fullName>
    </submittedName>
</protein>
<dbReference type="Pfam" id="PF03704">
    <property type="entry name" value="BTAD"/>
    <property type="match status" value="1"/>
</dbReference>
<evidence type="ECO:0000259" key="6">
    <source>
        <dbReference type="PROSITE" id="PS50110"/>
    </source>
</evidence>
<dbReference type="SMART" id="SM00448">
    <property type="entry name" value="REC"/>
    <property type="match status" value="1"/>
</dbReference>
<evidence type="ECO:0000256" key="2">
    <source>
        <dbReference type="ARBA" id="ARBA00023015"/>
    </source>
</evidence>
<evidence type="ECO:0000256" key="3">
    <source>
        <dbReference type="ARBA" id="ARBA00023125"/>
    </source>
</evidence>
<dbReference type="InterPro" id="IPR036388">
    <property type="entry name" value="WH-like_DNA-bd_sf"/>
</dbReference>
<accession>A0ABX7FJH8</accession>
<sequence length="377" mass="44560">MKIILIDDEYLSLNFLEKLLLKMENAQIVGKYMDSFEGREAILQEDVDVVFLDIHMPEVNGIELAEQLLEKKPKLQIVFVTAHDDYAVQAFELNALDYLLKPFGTERLLKTWERIKDRADGETQTSVSSIQPIHIKMLQHLSIEVEDHQSSLLRWRTSSAQELFLYLLQYRGKLVRKSVIVDLLWPDADMSKAYSQLYTTVYLIRKVLQRFEPHIKLENVMDGYILNLEKAMVDVDEWEMHISALPSLSDETIDEYEKALAAYTGDYLQDYEYWWAESERHRLKMLWQNYSFQIANSYVEMGQEEKAIAKYLDVCNRYPQEEEAHFELMKLYASLNNSPAVHRQYQALATVLENELDERPSQMITDWYLQWKQEKKE</sequence>
<evidence type="ECO:0000313" key="8">
    <source>
        <dbReference type="Proteomes" id="UP000596248"/>
    </source>
</evidence>
<keyword evidence="5" id="KW-0597">Phosphoprotein</keyword>
<reference evidence="7 8" key="1">
    <citation type="submission" date="2021-01" db="EMBL/GenBank/DDBJ databases">
        <title>Identification of strong promoters based on the transcriptome of Brevibacillus choshinensis.</title>
        <authorList>
            <person name="Yao D."/>
            <person name="Zhang K."/>
            <person name="Wu J."/>
        </authorList>
    </citation>
    <scope>NUCLEOTIDE SEQUENCE [LARGE SCALE GENOMIC DNA]</scope>
    <source>
        <strain evidence="7 8">HPD31-SP3</strain>
    </source>
</reference>
<keyword evidence="4" id="KW-0804">Transcription</keyword>
<dbReference type="Pfam" id="PF00072">
    <property type="entry name" value="Response_reg"/>
    <property type="match status" value="1"/>
</dbReference>
<evidence type="ECO:0000256" key="5">
    <source>
        <dbReference type="PROSITE-ProRule" id="PRU00169"/>
    </source>
</evidence>
<dbReference type="SUPFAM" id="SSF48452">
    <property type="entry name" value="TPR-like"/>
    <property type="match status" value="1"/>
</dbReference>
<dbReference type="Proteomes" id="UP000596248">
    <property type="component" value="Chromosome"/>
</dbReference>
<feature type="domain" description="Response regulatory" evidence="6">
    <location>
        <begin position="2"/>
        <end position="116"/>
    </location>
</feature>